<dbReference type="InterPro" id="IPR019183">
    <property type="entry name" value="NAA25_NatB_aux_su"/>
</dbReference>
<evidence type="ECO:0000256" key="1">
    <source>
        <dbReference type="ARBA" id="ARBA00006298"/>
    </source>
</evidence>
<dbReference type="Proteomes" id="UP000799766">
    <property type="component" value="Unassembled WGS sequence"/>
</dbReference>
<feature type="compositionally biased region" description="Low complexity" evidence="2">
    <location>
        <begin position="693"/>
        <end position="708"/>
    </location>
</feature>
<evidence type="ECO:0000256" key="2">
    <source>
        <dbReference type="SAM" id="MobiDB-lite"/>
    </source>
</evidence>
<reference evidence="3" key="1">
    <citation type="journal article" date="2020" name="Stud. Mycol.">
        <title>101 Dothideomycetes genomes: a test case for predicting lifestyles and emergence of pathogens.</title>
        <authorList>
            <person name="Haridas S."/>
            <person name="Albert R."/>
            <person name="Binder M."/>
            <person name="Bloem J."/>
            <person name="Labutti K."/>
            <person name="Salamov A."/>
            <person name="Andreopoulos B."/>
            <person name="Baker S."/>
            <person name="Barry K."/>
            <person name="Bills G."/>
            <person name="Bluhm B."/>
            <person name="Cannon C."/>
            <person name="Castanera R."/>
            <person name="Culley D."/>
            <person name="Daum C."/>
            <person name="Ezra D."/>
            <person name="Gonzalez J."/>
            <person name="Henrissat B."/>
            <person name="Kuo A."/>
            <person name="Liang C."/>
            <person name="Lipzen A."/>
            <person name="Lutzoni F."/>
            <person name="Magnuson J."/>
            <person name="Mondo S."/>
            <person name="Nolan M."/>
            <person name="Ohm R."/>
            <person name="Pangilinan J."/>
            <person name="Park H.-J."/>
            <person name="Ramirez L."/>
            <person name="Alfaro M."/>
            <person name="Sun H."/>
            <person name="Tritt A."/>
            <person name="Yoshinaga Y."/>
            <person name="Zwiers L.-H."/>
            <person name="Turgeon B."/>
            <person name="Goodwin S."/>
            <person name="Spatafora J."/>
            <person name="Crous P."/>
            <person name="Grigoriev I."/>
        </authorList>
    </citation>
    <scope>NUCLEOTIDE SEQUENCE</scope>
    <source>
        <strain evidence="3">ATCC 16933</strain>
    </source>
</reference>
<feature type="region of interest" description="Disordered" evidence="2">
    <location>
        <begin position="672"/>
        <end position="714"/>
    </location>
</feature>
<evidence type="ECO:0000313" key="4">
    <source>
        <dbReference type="Proteomes" id="UP000799766"/>
    </source>
</evidence>
<dbReference type="PANTHER" id="PTHR22767:SF3">
    <property type="entry name" value="N-ALPHA-ACETYLTRANSFERASE 25, NATB AUXILIARY SUBUNIT"/>
    <property type="match status" value="1"/>
</dbReference>
<dbReference type="EMBL" id="MU001689">
    <property type="protein sequence ID" value="KAF2454889.1"/>
    <property type="molecule type" value="Genomic_DNA"/>
</dbReference>
<keyword evidence="3" id="KW-0808">Transferase</keyword>
<accession>A0A6A6NT37</accession>
<organism evidence="3 4">
    <name type="scientific">Lineolata rhizophorae</name>
    <dbReference type="NCBI Taxonomy" id="578093"/>
    <lineage>
        <taxon>Eukaryota</taxon>
        <taxon>Fungi</taxon>
        <taxon>Dikarya</taxon>
        <taxon>Ascomycota</taxon>
        <taxon>Pezizomycotina</taxon>
        <taxon>Dothideomycetes</taxon>
        <taxon>Dothideomycetes incertae sedis</taxon>
        <taxon>Lineolatales</taxon>
        <taxon>Lineolataceae</taxon>
        <taxon>Lineolata</taxon>
    </lineage>
</organism>
<dbReference type="GO" id="GO:0016740">
    <property type="term" value="F:transferase activity"/>
    <property type="evidence" value="ECO:0007669"/>
    <property type="project" value="UniProtKB-KW"/>
</dbReference>
<evidence type="ECO:0000313" key="3">
    <source>
        <dbReference type="EMBL" id="KAF2454889.1"/>
    </source>
</evidence>
<keyword evidence="4" id="KW-1185">Reference proteome</keyword>
<dbReference type="Pfam" id="PF09797">
    <property type="entry name" value="NatB_MDM20"/>
    <property type="match status" value="1"/>
</dbReference>
<dbReference type="PANTHER" id="PTHR22767">
    <property type="entry name" value="N-TERMINAL ACETYLTRANSFERASE-RELATED"/>
    <property type="match status" value="1"/>
</dbReference>
<sequence length="714" mass="81373">MSNRLTLAKVDELDKTYGRNHKQALKDCEKKLQKDPKNVVLQIWKANLLWKSPKQKDEAWDVCMGLCKREPPITDLEIVARIHEFAGLVLSRQNSSINSAGKEVQSMWQKAAKAAGKNQSNVFISMFQTSVKLDLWSDAQLAMLNLRNLNRDEPKYYFGYIAVSQLAADNVRDVDPKAAETDSKWAFAFLSKAVEQTLSNPSARNAVGSLNELRLVAQIYRKQGKRKELLSILDNKDIGITSKVGKNDPEFTKAKVELMEEEEMYADLYKFCYDILKAGLNAPDGSVETSDWSMWSHLMQSAAELPGKKDGKEVEELIQEYMAREPSQKERNIWMAYLSSSRIPKDAPRVDIERCKKYFDHFFELHCCFTDLRHLVISLELDERGSFVEYTISSTNAAPEPEDKADQLKWIMKKLNSLKFEYLLRAAKGDKQTLEAFVRKCLDLYKKRYELDVDASGPIAGDEAAVLAIMCLVKLHDLTTSKDVISAEKYYIQAAALCRPLIEKSPADRQVRLFAVKLYMLLGLGSMASEQYLFCRIKEIMQDTLSHTLFSRLSITHPFPSTTPASMRLEKPFRDSCTMLQQALTIYERSISKIRGFMGQALPTFQFDKALEFNDMIIRLSTSYTVRLLLVEFGRICRLRGQEQSALNYGSVDFDDWLSKLSDNRDDGITYDFEPPDLTPFASRIRNGPVPNPRSTSSAPRTPQTRPSRPSRPS</sequence>
<dbReference type="GO" id="GO:0031416">
    <property type="term" value="C:NatB complex"/>
    <property type="evidence" value="ECO:0007669"/>
    <property type="project" value="TreeGrafter"/>
</dbReference>
<comment type="similarity">
    <text evidence="1">Belongs to the MDM20/NAA25 family.</text>
</comment>
<proteinExistence type="inferred from homology"/>
<name>A0A6A6NT37_9PEZI</name>
<gene>
    <name evidence="3" type="ORF">BDY21DRAFT_96478</name>
</gene>
<dbReference type="InterPro" id="IPR011990">
    <property type="entry name" value="TPR-like_helical_dom_sf"/>
</dbReference>
<dbReference type="AlphaFoldDB" id="A0A6A6NT37"/>
<dbReference type="SUPFAM" id="SSF48452">
    <property type="entry name" value="TPR-like"/>
    <property type="match status" value="1"/>
</dbReference>
<dbReference type="OrthoDB" id="24670at2759"/>
<protein>
    <submittedName>
        <fullName evidence="3">N-acetyltransferase B complex non catalytic subunit-domain-containing protein</fullName>
    </submittedName>
</protein>